<evidence type="ECO:0000313" key="3">
    <source>
        <dbReference type="Proteomes" id="UP000788426"/>
    </source>
</evidence>
<dbReference type="Pfam" id="PF14289">
    <property type="entry name" value="DUF4369"/>
    <property type="match status" value="1"/>
</dbReference>
<dbReference type="PROSITE" id="PS51257">
    <property type="entry name" value="PROKAR_LIPOPROTEIN"/>
    <property type="match status" value="1"/>
</dbReference>
<gene>
    <name evidence="2" type="ORF">KZO38_07390</name>
</gene>
<dbReference type="EMBL" id="JAHXCT010000005">
    <property type="protein sequence ID" value="MBW4769584.1"/>
    <property type="molecule type" value="Genomic_DNA"/>
</dbReference>
<protein>
    <submittedName>
        <fullName evidence="2">DUF4369 domain-containing protein</fullName>
    </submittedName>
</protein>
<proteinExistence type="predicted"/>
<dbReference type="Proteomes" id="UP000788426">
    <property type="component" value="Unassembled WGS sequence"/>
</dbReference>
<dbReference type="InterPro" id="IPR025380">
    <property type="entry name" value="DUF4369"/>
</dbReference>
<keyword evidence="3" id="KW-1185">Reference proteome</keyword>
<feature type="domain" description="DUF4369" evidence="1">
    <location>
        <begin position="24"/>
        <end position="115"/>
    </location>
</feature>
<dbReference type="RefSeq" id="WP_219481545.1">
    <property type="nucleotide sequence ID" value="NZ_JAHXCT010000005.1"/>
</dbReference>
<sequence length="333" mass="37180">MRLFAYIATLTLIMVSCGTDSKHFKLEGRLLNLNQGEFYVYSPDGGIEGFDTIRVEAGRFAYQTECEHSSILMLVFPNFSEQPIFMEPGESVTLDGDASHLKEITTKGTKDNKLMNGVREQMASASPPKRIEYAKQFIEDHPESLISSYLLYKYFLQTTTPNYTLAKQLLALMLKEQPRNGFLVRMQQQVEGLANTEKGKALSSFSATDIKGNTISSAVLSKADCAVITAWATWDYNAYSTLSTLKELKSTAGNKLSILTVCVDASKETVKTAVESNELSWNIVCDEQLFGGKLIRSLGFFSPTDNIVLQRGKIVARNLKNEELKKKVEELTR</sequence>
<comment type="caution">
    <text evidence="2">The sequence shown here is derived from an EMBL/GenBank/DDBJ whole genome shotgun (WGS) entry which is preliminary data.</text>
</comment>
<evidence type="ECO:0000313" key="2">
    <source>
        <dbReference type="EMBL" id="MBW4769584.1"/>
    </source>
</evidence>
<name>A0ABS6YDE6_9BACT</name>
<evidence type="ECO:0000259" key="1">
    <source>
        <dbReference type="Pfam" id="PF14289"/>
    </source>
</evidence>
<reference evidence="2 3" key="1">
    <citation type="submission" date="2021-07" db="EMBL/GenBank/DDBJ databases">
        <title>Genomic diversity and antimicrobial resistance of Prevotella spp. isolated from chronic lung disease airways.</title>
        <authorList>
            <person name="Webb K.A."/>
            <person name="Olagoke O.S."/>
            <person name="Baird T."/>
            <person name="Neill J."/>
            <person name="Pham A."/>
            <person name="Wells T.J."/>
            <person name="Ramsay K.A."/>
            <person name="Bell S.C."/>
            <person name="Sarovich D.S."/>
            <person name="Price E.P."/>
        </authorList>
    </citation>
    <scope>NUCLEOTIDE SEQUENCE [LARGE SCALE GENOMIC DNA]</scope>
    <source>
        <strain evidence="2 3">SCHI0011.S.12</strain>
    </source>
</reference>
<accession>A0ABS6YDE6</accession>
<organism evidence="2 3">
    <name type="scientific">Hoylesella nanceiensis</name>
    <dbReference type="NCBI Taxonomy" id="425941"/>
    <lineage>
        <taxon>Bacteria</taxon>
        <taxon>Pseudomonadati</taxon>
        <taxon>Bacteroidota</taxon>
        <taxon>Bacteroidia</taxon>
        <taxon>Bacteroidales</taxon>
        <taxon>Prevotellaceae</taxon>
        <taxon>Hoylesella</taxon>
    </lineage>
</organism>